<evidence type="ECO:0000313" key="5">
    <source>
        <dbReference type="EMBL" id="MCC6070280.1"/>
    </source>
</evidence>
<protein>
    <submittedName>
        <fullName evidence="5">Restriction endonuclease subunit S</fullName>
        <ecNumber evidence="5">3.1.21.-</ecNumber>
    </submittedName>
</protein>
<reference evidence="5 6" key="1">
    <citation type="submission" date="2021-11" db="EMBL/GenBank/DDBJ databases">
        <authorList>
            <person name="Huq M.A."/>
        </authorList>
    </citation>
    <scope>NUCLEOTIDE SEQUENCE [LARGE SCALE GENOMIC DNA]</scope>
    <source>
        <strain evidence="5 6">MAHUQ-52</strain>
    </source>
</reference>
<accession>A0ABS8INU4</accession>
<evidence type="ECO:0000256" key="2">
    <source>
        <dbReference type="ARBA" id="ARBA00022747"/>
    </source>
</evidence>
<dbReference type="GO" id="GO:0016787">
    <property type="term" value="F:hydrolase activity"/>
    <property type="evidence" value="ECO:0007669"/>
    <property type="project" value="UniProtKB-KW"/>
</dbReference>
<keyword evidence="3" id="KW-0238">DNA-binding</keyword>
<dbReference type="EMBL" id="JAJHPV010000009">
    <property type="protein sequence ID" value="MCC6070280.1"/>
    <property type="molecule type" value="Genomic_DNA"/>
</dbReference>
<dbReference type="Gene3D" id="3.90.220.20">
    <property type="entry name" value="DNA methylase specificity domains"/>
    <property type="match status" value="1"/>
</dbReference>
<keyword evidence="5" id="KW-0540">Nuclease</keyword>
<comment type="caution">
    <text evidence="5">The sequence shown here is derived from an EMBL/GenBank/DDBJ whole genome shotgun (WGS) entry which is preliminary data.</text>
</comment>
<evidence type="ECO:0000259" key="4">
    <source>
        <dbReference type="Pfam" id="PF01420"/>
    </source>
</evidence>
<comment type="similarity">
    <text evidence="1">Belongs to the type-I restriction system S methylase family.</text>
</comment>
<evidence type="ECO:0000256" key="3">
    <source>
        <dbReference type="ARBA" id="ARBA00023125"/>
    </source>
</evidence>
<dbReference type="InterPro" id="IPR044946">
    <property type="entry name" value="Restrct_endonuc_typeI_TRD_sf"/>
</dbReference>
<dbReference type="EC" id="3.1.21.-" evidence="5"/>
<dbReference type="GO" id="GO:0004519">
    <property type="term" value="F:endonuclease activity"/>
    <property type="evidence" value="ECO:0007669"/>
    <property type="project" value="UniProtKB-KW"/>
</dbReference>
<evidence type="ECO:0000313" key="6">
    <source>
        <dbReference type="Proteomes" id="UP001198701"/>
    </source>
</evidence>
<sequence length="195" mass="21655">MNVKLDQIASVRTLMTFRDRAPLDGGDGNACVLAIRDIVSRWPPDYASLPRVDANDDQLADRLHEGDILLPGRGSSYPARLFQGAPLPAFTSGQVFVIRTSRQARPSYLCWYLNRPDVQAGITQLLAGSAIQALNKSSLLRIEVALPSLEQQQHIADLQSLAQRRSRLRLELEQLDHAEIEHACEALLEQRGLHG</sequence>
<proteinExistence type="inferred from homology"/>
<dbReference type="RefSeq" id="WP_229431209.1">
    <property type="nucleotide sequence ID" value="NZ_JAJHPV010000009.1"/>
</dbReference>
<feature type="domain" description="Type I restriction modification DNA specificity" evidence="4">
    <location>
        <begin position="89"/>
        <end position="160"/>
    </location>
</feature>
<evidence type="ECO:0000256" key="1">
    <source>
        <dbReference type="ARBA" id="ARBA00010923"/>
    </source>
</evidence>
<organism evidence="5 6">
    <name type="scientific">Massilia agrisoli</name>
    <dbReference type="NCBI Taxonomy" id="2892444"/>
    <lineage>
        <taxon>Bacteria</taxon>
        <taxon>Pseudomonadati</taxon>
        <taxon>Pseudomonadota</taxon>
        <taxon>Betaproteobacteria</taxon>
        <taxon>Burkholderiales</taxon>
        <taxon>Oxalobacteraceae</taxon>
        <taxon>Telluria group</taxon>
        <taxon>Massilia</taxon>
    </lineage>
</organism>
<dbReference type="InterPro" id="IPR000055">
    <property type="entry name" value="Restrct_endonuc_typeI_TRD"/>
</dbReference>
<dbReference type="Proteomes" id="UP001198701">
    <property type="component" value="Unassembled WGS sequence"/>
</dbReference>
<dbReference type="Pfam" id="PF01420">
    <property type="entry name" value="Methylase_S"/>
    <property type="match status" value="1"/>
</dbReference>
<gene>
    <name evidence="5" type="ORF">LMJ30_04805</name>
</gene>
<dbReference type="PANTHER" id="PTHR30408:SF12">
    <property type="entry name" value="TYPE I RESTRICTION ENZYME MJAVIII SPECIFICITY SUBUNIT"/>
    <property type="match status" value="1"/>
</dbReference>
<dbReference type="PANTHER" id="PTHR30408">
    <property type="entry name" value="TYPE-1 RESTRICTION ENZYME ECOKI SPECIFICITY PROTEIN"/>
    <property type="match status" value="1"/>
</dbReference>
<dbReference type="SUPFAM" id="SSF116734">
    <property type="entry name" value="DNA methylase specificity domain"/>
    <property type="match status" value="1"/>
</dbReference>
<keyword evidence="5" id="KW-0255">Endonuclease</keyword>
<keyword evidence="2" id="KW-0680">Restriction system</keyword>
<name>A0ABS8INU4_9BURK</name>
<keyword evidence="6" id="KW-1185">Reference proteome</keyword>
<keyword evidence="5" id="KW-0378">Hydrolase</keyword>
<dbReference type="InterPro" id="IPR052021">
    <property type="entry name" value="Type-I_RS_S_subunit"/>
</dbReference>